<name>A0A1V4BTJ0_MICAE</name>
<dbReference type="Proteomes" id="UP000189835">
    <property type="component" value="Unassembled WGS sequence"/>
</dbReference>
<gene>
    <name evidence="1" type="ORF">B1L04_17840</name>
</gene>
<sequence>MWGVGCGEKGAGSGEQGETIDNLRVNHTIKNGFGIKVRSSFTFNRILKKPLVIEITNGFLLGEITRNGIT</sequence>
<comment type="caution">
    <text evidence="1">The sequence shown here is derived from an EMBL/GenBank/DDBJ whole genome shotgun (WGS) entry which is preliminary data.</text>
</comment>
<evidence type="ECO:0000313" key="1">
    <source>
        <dbReference type="EMBL" id="OPF17757.1"/>
    </source>
</evidence>
<reference evidence="1 2" key="1">
    <citation type="submission" date="2017-02" db="EMBL/GenBank/DDBJ databases">
        <title>Genome sequence of Microcystis aeruginosa KW.</title>
        <authorList>
            <person name="Oh H.-M."/>
            <person name="Ahn C.-Y."/>
            <person name="Jeong H."/>
            <person name="Srivastava A."/>
            <person name="Lee H.-G."/>
            <person name="Kang S.-R."/>
        </authorList>
    </citation>
    <scope>NUCLEOTIDE SEQUENCE [LARGE SCALE GENOMIC DNA]</scope>
    <source>
        <strain evidence="1 2">KW</strain>
    </source>
</reference>
<organism evidence="1 2">
    <name type="scientific">Microcystis aeruginosa KW</name>
    <dbReference type="NCBI Taxonomy" id="1960155"/>
    <lineage>
        <taxon>Bacteria</taxon>
        <taxon>Bacillati</taxon>
        <taxon>Cyanobacteriota</taxon>
        <taxon>Cyanophyceae</taxon>
        <taxon>Oscillatoriophycideae</taxon>
        <taxon>Chroococcales</taxon>
        <taxon>Microcystaceae</taxon>
        <taxon>Microcystis</taxon>
    </lineage>
</organism>
<evidence type="ECO:0000313" key="2">
    <source>
        <dbReference type="Proteomes" id="UP000189835"/>
    </source>
</evidence>
<dbReference type="AlphaFoldDB" id="A0A1V4BTJ0"/>
<proteinExistence type="predicted"/>
<accession>A0A1V4BTJ0</accession>
<protein>
    <submittedName>
        <fullName evidence="1">Uncharacterized protein</fullName>
    </submittedName>
</protein>
<dbReference type="EMBL" id="MVGR01000004">
    <property type="protein sequence ID" value="OPF17757.1"/>
    <property type="molecule type" value="Genomic_DNA"/>
</dbReference>